<accession>A0A0L7KM49</accession>
<dbReference type="EMBL" id="JTDY01009026">
    <property type="protein sequence ID" value="KOB64190.1"/>
    <property type="molecule type" value="Genomic_DNA"/>
</dbReference>
<sequence>MYQHRPPPVKLRLEYPVYSTEGGLTRGCLKVLANQASAREATSGVPGLQHRGGADERPPPVKLRLEYPVYSTEGGLTRGCLKVLANQVAMYQHRPPPVKLRLEYPLEGMAELPLPVVKAAWQGFCLDPTELRRIFCLCEVFMRKETVPFLHFIAVAAGLLTK</sequence>
<dbReference type="Proteomes" id="UP000037510">
    <property type="component" value="Unassembled WGS sequence"/>
</dbReference>
<proteinExistence type="predicted"/>
<protein>
    <submittedName>
        <fullName evidence="1">Putative Si:rp71-1f1.7</fullName>
    </submittedName>
</protein>
<comment type="caution">
    <text evidence="1">The sequence shown here is derived from an EMBL/GenBank/DDBJ whole genome shotgun (WGS) entry which is preliminary data.</text>
</comment>
<keyword evidence="2" id="KW-1185">Reference proteome</keyword>
<evidence type="ECO:0000313" key="2">
    <source>
        <dbReference type="Proteomes" id="UP000037510"/>
    </source>
</evidence>
<evidence type="ECO:0000313" key="1">
    <source>
        <dbReference type="EMBL" id="KOB64190.1"/>
    </source>
</evidence>
<dbReference type="AlphaFoldDB" id="A0A0L7KM49"/>
<gene>
    <name evidence="1" type="ORF">OBRU01_24513</name>
</gene>
<reference evidence="1 2" key="1">
    <citation type="journal article" date="2015" name="Genome Biol. Evol.">
        <title>The genome of winter moth (Operophtera brumata) provides a genomic perspective on sexual dimorphism and phenology.</title>
        <authorList>
            <person name="Derks M.F."/>
            <person name="Smit S."/>
            <person name="Salis L."/>
            <person name="Schijlen E."/>
            <person name="Bossers A."/>
            <person name="Mateman C."/>
            <person name="Pijl A.S."/>
            <person name="de Ridder D."/>
            <person name="Groenen M.A."/>
            <person name="Visser M.E."/>
            <person name="Megens H.J."/>
        </authorList>
    </citation>
    <scope>NUCLEOTIDE SEQUENCE [LARGE SCALE GENOMIC DNA]</scope>
    <source>
        <strain evidence="1">WM2013NL</strain>
        <tissue evidence="1">Head and thorax</tissue>
    </source>
</reference>
<name>A0A0L7KM49_OPEBR</name>
<organism evidence="1 2">
    <name type="scientific">Operophtera brumata</name>
    <name type="common">Winter moth</name>
    <name type="synonym">Phalaena brumata</name>
    <dbReference type="NCBI Taxonomy" id="104452"/>
    <lineage>
        <taxon>Eukaryota</taxon>
        <taxon>Metazoa</taxon>
        <taxon>Ecdysozoa</taxon>
        <taxon>Arthropoda</taxon>
        <taxon>Hexapoda</taxon>
        <taxon>Insecta</taxon>
        <taxon>Pterygota</taxon>
        <taxon>Neoptera</taxon>
        <taxon>Endopterygota</taxon>
        <taxon>Lepidoptera</taxon>
        <taxon>Glossata</taxon>
        <taxon>Ditrysia</taxon>
        <taxon>Geometroidea</taxon>
        <taxon>Geometridae</taxon>
        <taxon>Larentiinae</taxon>
        <taxon>Operophtera</taxon>
    </lineage>
</organism>
<feature type="non-terminal residue" evidence="1">
    <location>
        <position position="162"/>
    </location>
</feature>